<keyword evidence="2" id="KW-0963">Cytoplasm</keyword>
<gene>
    <name evidence="17" type="ORF">IEQ34_025216</name>
</gene>
<keyword evidence="7 14" id="KW-0067">ATP-binding</keyword>
<evidence type="ECO:0000256" key="10">
    <source>
        <dbReference type="ARBA" id="ARBA00023212"/>
    </source>
</evidence>
<dbReference type="GO" id="GO:0008574">
    <property type="term" value="F:plus-end-directed microtubule motor activity"/>
    <property type="evidence" value="ECO:0007669"/>
    <property type="project" value="TreeGrafter"/>
</dbReference>
<comment type="similarity">
    <text evidence="12">Belongs to the TRAFAC class myosin-kinesin ATPase superfamily. Kinesin family. KIN-5/BimC subfamily.</text>
</comment>
<evidence type="ECO:0000313" key="18">
    <source>
        <dbReference type="Proteomes" id="UP000775213"/>
    </source>
</evidence>
<proteinExistence type="inferred from homology"/>
<dbReference type="AlphaFoldDB" id="A0AAV7FPW4"/>
<accession>A0AAV7FPW4</accession>
<dbReference type="PROSITE" id="PS50067">
    <property type="entry name" value="KINESIN_MOTOR_2"/>
    <property type="match status" value="1"/>
</dbReference>
<evidence type="ECO:0000256" key="1">
    <source>
        <dbReference type="ARBA" id="ARBA00004186"/>
    </source>
</evidence>
<dbReference type="PANTHER" id="PTHR47970">
    <property type="entry name" value="KINESIN-LIKE PROTEIN KIF11"/>
    <property type="match status" value="1"/>
</dbReference>
<dbReference type="InterPro" id="IPR036961">
    <property type="entry name" value="Kinesin_motor_dom_sf"/>
</dbReference>
<dbReference type="InterPro" id="IPR019821">
    <property type="entry name" value="Kinesin_motor_CS"/>
</dbReference>
<evidence type="ECO:0000256" key="7">
    <source>
        <dbReference type="ARBA" id="ARBA00022840"/>
    </source>
</evidence>
<evidence type="ECO:0000256" key="4">
    <source>
        <dbReference type="ARBA" id="ARBA00022701"/>
    </source>
</evidence>
<evidence type="ECO:0000256" key="8">
    <source>
        <dbReference type="ARBA" id="ARBA00023054"/>
    </source>
</evidence>
<evidence type="ECO:0000256" key="3">
    <source>
        <dbReference type="ARBA" id="ARBA00022618"/>
    </source>
</evidence>
<dbReference type="PROSITE" id="PS00411">
    <property type="entry name" value="KINESIN_MOTOR_1"/>
    <property type="match status" value="1"/>
</dbReference>
<evidence type="ECO:0000256" key="2">
    <source>
        <dbReference type="ARBA" id="ARBA00022490"/>
    </source>
</evidence>
<evidence type="ECO:0000256" key="5">
    <source>
        <dbReference type="ARBA" id="ARBA00022741"/>
    </source>
</evidence>
<dbReference type="GO" id="GO:0005876">
    <property type="term" value="C:spindle microtubule"/>
    <property type="evidence" value="ECO:0007669"/>
    <property type="project" value="TreeGrafter"/>
</dbReference>
<dbReference type="CDD" id="cd01364">
    <property type="entry name" value="KISc_BimC_Eg5"/>
    <property type="match status" value="1"/>
</dbReference>
<dbReference type="Proteomes" id="UP000775213">
    <property type="component" value="Unassembled WGS sequence"/>
</dbReference>
<evidence type="ECO:0000256" key="13">
    <source>
        <dbReference type="ARBA" id="ARBA00046159"/>
    </source>
</evidence>
<comment type="caution">
    <text evidence="17">The sequence shown here is derived from an EMBL/GenBank/DDBJ whole genome shotgun (WGS) entry which is preliminary data.</text>
</comment>
<feature type="binding site" evidence="14">
    <location>
        <begin position="150"/>
        <end position="157"/>
    </location>
    <ligand>
        <name>ATP</name>
        <dbReference type="ChEBI" id="CHEBI:30616"/>
    </ligand>
</feature>
<dbReference type="PRINTS" id="PR00380">
    <property type="entry name" value="KINESINHEAVY"/>
</dbReference>
<name>A0AAV7FPW4_DENCH</name>
<keyword evidence="8 15" id="KW-0175">Coiled coil</keyword>
<dbReference type="GO" id="GO:0090307">
    <property type="term" value="P:mitotic spindle assembly"/>
    <property type="evidence" value="ECO:0007669"/>
    <property type="project" value="TreeGrafter"/>
</dbReference>
<dbReference type="GO" id="GO:0007018">
    <property type="term" value="P:microtubule-based movement"/>
    <property type="evidence" value="ECO:0007669"/>
    <property type="project" value="InterPro"/>
</dbReference>
<dbReference type="InterPro" id="IPR047241">
    <property type="entry name" value="KIF11-like_kin_motor_dom"/>
</dbReference>
<comment type="function">
    <text evidence="13">Responsible for microtubule translocation. May be important for the organization of phragmoplast-specific arrays of microtubules. Plays an essential role in stabilizing the mitotic spindle. Required during mitotic cytokinesis.</text>
</comment>
<keyword evidence="6" id="KW-0498">Mitosis</keyword>
<evidence type="ECO:0000256" key="11">
    <source>
        <dbReference type="ARBA" id="ARBA00023306"/>
    </source>
</evidence>
<dbReference type="Pfam" id="PF00225">
    <property type="entry name" value="Kinesin"/>
    <property type="match status" value="1"/>
</dbReference>
<dbReference type="SMART" id="SM00129">
    <property type="entry name" value="KISc"/>
    <property type="match status" value="1"/>
</dbReference>
<dbReference type="EMBL" id="JAGFBR010000306">
    <property type="protein sequence ID" value="KAH0445951.1"/>
    <property type="molecule type" value="Genomic_DNA"/>
</dbReference>
<evidence type="ECO:0000259" key="16">
    <source>
        <dbReference type="PROSITE" id="PS50067"/>
    </source>
</evidence>
<evidence type="ECO:0000256" key="9">
    <source>
        <dbReference type="ARBA" id="ARBA00023175"/>
    </source>
</evidence>
<evidence type="ECO:0000256" key="6">
    <source>
        <dbReference type="ARBA" id="ARBA00022776"/>
    </source>
</evidence>
<sequence length="1153" mass="128550">MTFNRDKLAPGSPTKDRIRAAGIRYDGVGGSHVKQKGDEQTNIQVVVRIRGTASNDKPPQHSILTTSGTHCSSVNVAMDVVQSVSAINTTASSVQSALTTDSGSNNRERSYPFDHVFGPEADQGMVYQSVVGPVLTEVLSGYNCTVFAYGQTGTGKTHTMEGDLTALMGTYSTEAGIIPRTLYRLFHTLELSRDEYSVHASFVELYNEELRDLLSDDTPQPLVGGSNGTGLRMFEDKTRGVVIQGLEDMPMRDAEHGLRLLRKGSQKRQIAATKCNESSSRSHCVFSLTVHIKETTPKGEDVLRTGKLNLVDLAGSENIGRSGAANKQAREAGMINQSLLTLGRVINALVEKSSHVPYRESKLTRLLQESLGGRTKTCIIATVSPERHNLEETLSTLDYALRAKSIRNKPEVNQRMTRAALIKEYVNEIERLKGDLLASREKNGIFLSPESWQSMQDEHDGTRAQVEDLRRQGEVVESKMASLKEQFAQNMQVLVKKEAEASAVRVEYEEKEKELQSILSQISELQKAEAEERALRQQYMRSERRLDAIAKSLRQRFQESASDGDALFAKLKRKEIVDRQNRDMMAECQAALVSVSNQLDSRVSDFANGHDQFTSDLTLQLREFRQREHIKLRANIESVEEHLQNFRDRMKASTSHLKDTKAQMDQLAEAIRKDGGEMLAAEHERNASLNAACQSLMQQVALSHREAMAGVRSGVEEMAELMMNVFKASRERATLDRKTFEEIRGTSAESMKKEMERLRTQNDYLTTLLSTEREKANVMRDALCKNVGQMITTFCQQRDQVFTTAMEQIRMDNEDAQLGVQAFTNRHNDQLGEALEDNQSSREILRERERAAKAQRLRTDTALNQSGMTIERHVSDFTEHVSTGQREGIEQAVRQFGMISGNVDQICEIAEISRQRELKQLAEIRSCVEEGYEEIGAELQSTLEDVEETCEVAVEGLEEHRTHSAAFGQEAGEQLSALRNTARDYLTGRVQVDLPTGTTPQKRDWPGVKDWSLVQRPAADDSLASIDEGDLLELSQGASGKRNNEQQDVAVHAISKAALRPSLPLAGTHAGSMTGMPLRYADGGVACLCLFFVGHTEARNRYAGQDDIQETVTAADRYVSAEEVACTIFEQRAAFKFIFPAFVTFKDGNIGQH</sequence>
<keyword evidence="4" id="KW-0493">Microtubule</keyword>
<keyword evidence="18" id="KW-1185">Reference proteome</keyword>
<dbReference type="InterPro" id="IPR047149">
    <property type="entry name" value="KIF11-like"/>
</dbReference>
<keyword evidence="9 14" id="KW-0505">Motor protein</keyword>
<feature type="coiled-coil region" evidence="15">
    <location>
        <begin position="466"/>
        <end position="545"/>
    </location>
</feature>
<keyword evidence="10" id="KW-0206">Cytoskeleton</keyword>
<dbReference type="GO" id="GO:0005634">
    <property type="term" value="C:nucleus"/>
    <property type="evidence" value="ECO:0007669"/>
    <property type="project" value="TreeGrafter"/>
</dbReference>
<dbReference type="GO" id="GO:0072686">
    <property type="term" value="C:mitotic spindle"/>
    <property type="evidence" value="ECO:0007669"/>
    <property type="project" value="TreeGrafter"/>
</dbReference>
<dbReference type="PANTHER" id="PTHR47970:SF12">
    <property type="entry name" value="KINESIN FAMILY MEMBER 11"/>
    <property type="match status" value="1"/>
</dbReference>
<evidence type="ECO:0000256" key="12">
    <source>
        <dbReference type="ARBA" id="ARBA00034704"/>
    </source>
</evidence>
<evidence type="ECO:0000256" key="14">
    <source>
        <dbReference type="PROSITE-ProRule" id="PRU00283"/>
    </source>
</evidence>
<dbReference type="GO" id="GO:0005524">
    <property type="term" value="F:ATP binding"/>
    <property type="evidence" value="ECO:0007669"/>
    <property type="project" value="UniProtKB-UniRule"/>
</dbReference>
<keyword evidence="3" id="KW-0132">Cell division</keyword>
<keyword evidence="11" id="KW-0131">Cell cycle</keyword>
<keyword evidence="5 14" id="KW-0547">Nucleotide-binding</keyword>
<feature type="domain" description="Kinesin motor" evidence="16">
    <location>
        <begin position="42"/>
        <end position="406"/>
    </location>
</feature>
<dbReference type="InterPro" id="IPR001752">
    <property type="entry name" value="Kinesin_motor_dom"/>
</dbReference>
<dbReference type="Gene3D" id="3.40.850.10">
    <property type="entry name" value="Kinesin motor domain"/>
    <property type="match status" value="1"/>
</dbReference>
<dbReference type="GO" id="GO:0051231">
    <property type="term" value="P:spindle elongation"/>
    <property type="evidence" value="ECO:0007669"/>
    <property type="project" value="TreeGrafter"/>
</dbReference>
<protein>
    <recommendedName>
        <fullName evidence="16">Kinesin motor domain-containing protein</fullName>
    </recommendedName>
</protein>
<dbReference type="FunFam" id="3.40.850.10:FF:000051">
    <property type="entry name" value="Kinesin-like protein bimC"/>
    <property type="match status" value="1"/>
</dbReference>
<evidence type="ECO:0000256" key="15">
    <source>
        <dbReference type="SAM" id="Coils"/>
    </source>
</evidence>
<comment type="subcellular location">
    <subcellularLocation>
        <location evidence="1">Cytoplasm</location>
        <location evidence="1">Cytoskeleton</location>
        <location evidence="1">Spindle</location>
    </subcellularLocation>
</comment>
<evidence type="ECO:0000313" key="17">
    <source>
        <dbReference type="EMBL" id="KAH0445951.1"/>
    </source>
</evidence>
<dbReference type="GO" id="GO:0051301">
    <property type="term" value="P:cell division"/>
    <property type="evidence" value="ECO:0007669"/>
    <property type="project" value="UniProtKB-KW"/>
</dbReference>
<dbReference type="GO" id="GO:0008017">
    <property type="term" value="F:microtubule binding"/>
    <property type="evidence" value="ECO:0007669"/>
    <property type="project" value="InterPro"/>
</dbReference>
<organism evidence="17 18">
    <name type="scientific">Dendrobium chrysotoxum</name>
    <name type="common">Orchid</name>
    <dbReference type="NCBI Taxonomy" id="161865"/>
    <lineage>
        <taxon>Eukaryota</taxon>
        <taxon>Viridiplantae</taxon>
        <taxon>Streptophyta</taxon>
        <taxon>Embryophyta</taxon>
        <taxon>Tracheophyta</taxon>
        <taxon>Spermatophyta</taxon>
        <taxon>Magnoliopsida</taxon>
        <taxon>Liliopsida</taxon>
        <taxon>Asparagales</taxon>
        <taxon>Orchidaceae</taxon>
        <taxon>Epidendroideae</taxon>
        <taxon>Malaxideae</taxon>
        <taxon>Dendrobiinae</taxon>
        <taxon>Dendrobium</taxon>
    </lineage>
</organism>
<dbReference type="InterPro" id="IPR027417">
    <property type="entry name" value="P-loop_NTPase"/>
</dbReference>
<dbReference type="SUPFAM" id="SSF52540">
    <property type="entry name" value="P-loop containing nucleoside triphosphate hydrolases"/>
    <property type="match status" value="1"/>
</dbReference>
<reference evidence="17 18" key="1">
    <citation type="journal article" date="2021" name="Hortic Res">
        <title>Chromosome-scale assembly of the Dendrobium chrysotoxum genome enhances the understanding of orchid evolution.</title>
        <authorList>
            <person name="Zhang Y."/>
            <person name="Zhang G.Q."/>
            <person name="Zhang D."/>
            <person name="Liu X.D."/>
            <person name="Xu X.Y."/>
            <person name="Sun W.H."/>
            <person name="Yu X."/>
            <person name="Zhu X."/>
            <person name="Wang Z.W."/>
            <person name="Zhao X."/>
            <person name="Zhong W.Y."/>
            <person name="Chen H."/>
            <person name="Yin W.L."/>
            <person name="Huang T."/>
            <person name="Niu S.C."/>
            <person name="Liu Z.J."/>
        </authorList>
    </citation>
    <scope>NUCLEOTIDE SEQUENCE [LARGE SCALE GENOMIC DNA]</scope>
    <source>
        <strain evidence="17">Lindl</strain>
    </source>
</reference>